<dbReference type="InterPro" id="IPR045047">
    <property type="entry name" value="Ard1-like"/>
</dbReference>
<dbReference type="EC" id="2.3.1.255" evidence="4"/>
<evidence type="ECO:0000256" key="6">
    <source>
        <dbReference type="ARBA" id="ARBA00047805"/>
    </source>
</evidence>
<gene>
    <name evidence="13" type="ORF">U0070_023862</name>
</gene>
<organism evidence="13 14">
    <name type="scientific">Myodes glareolus</name>
    <name type="common">Bank vole</name>
    <name type="synonym">Clethrionomys glareolus</name>
    <dbReference type="NCBI Taxonomy" id="447135"/>
    <lineage>
        <taxon>Eukaryota</taxon>
        <taxon>Metazoa</taxon>
        <taxon>Chordata</taxon>
        <taxon>Craniata</taxon>
        <taxon>Vertebrata</taxon>
        <taxon>Euteleostomi</taxon>
        <taxon>Mammalia</taxon>
        <taxon>Eutheria</taxon>
        <taxon>Euarchontoglires</taxon>
        <taxon>Glires</taxon>
        <taxon>Rodentia</taxon>
        <taxon>Myomorpha</taxon>
        <taxon>Muroidea</taxon>
        <taxon>Cricetidae</taxon>
        <taxon>Arvicolinae</taxon>
        <taxon>Myodes</taxon>
    </lineage>
</organism>
<feature type="domain" description="N-acetyltransferase" evidence="12">
    <location>
        <begin position="1"/>
        <end position="135"/>
    </location>
</feature>
<dbReference type="InterPro" id="IPR016181">
    <property type="entry name" value="Acyl_CoA_acyltransferase"/>
</dbReference>
<evidence type="ECO:0000256" key="11">
    <source>
        <dbReference type="SAM" id="MobiDB-lite"/>
    </source>
</evidence>
<dbReference type="GO" id="GO:1990189">
    <property type="term" value="F:protein N-terminal-serine acetyltransferase activity"/>
    <property type="evidence" value="ECO:0007669"/>
    <property type="project" value="TreeGrafter"/>
</dbReference>
<protein>
    <recommendedName>
        <fullName evidence="4">N-terminal amino-acid N(alpha)-acetyltransferase NatA</fullName>
        <ecNumber evidence="4">2.3.1.255</ecNumber>
    </recommendedName>
</protein>
<dbReference type="GO" id="GO:0031415">
    <property type="term" value="C:NatA complex"/>
    <property type="evidence" value="ECO:0007669"/>
    <property type="project" value="InterPro"/>
</dbReference>
<dbReference type="PROSITE" id="PS51186">
    <property type="entry name" value="GNAT"/>
    <property type="match status" value="1"/>
</dbReference>
<dbReference type="EMBL" id="JBBHLL010000307">
    <property type="protein sequence ID" value="KAK7806247.1"/>
    <property type="molecule type" value="Genomic_DNA"/>
</dbReference>
<evidence type="ECO:0000256" key="9">
    <source>
        <dbReference type="ARBA" id="ARBA00049266"/>
    </source>
</evidence>
<evidence type="ECO:0000256" key="8">
    <source>
        <dbReference type="ARBA" id="ARBA00048236"/>
    </source>
</evidence>
<comment type="similarity">
    <text evidence="3">Belongs to the acetyltransferase family. ARD1 subfamily.</text>
</comment>
<dbReference type="PANTHER" id="PTHR23091:SF282">
    <property type="entry name" value="N-ALPHA-ACETYLTRANSFERASE 11"/>
    <property type="match status" value="1"/>
</dbReference>
<dbReference type="PANTHER" id="PTHR23091">
    <property type="entry name" value="N-TERMINAL ACETYLTRANSFERASE"/>
    <property type="match status" value="1"/>
</dbReference>
<name>A0AAW0HVL4_MYOGA</name>
<comment type="caution">
    <text evidence="13">The sequence shown here is derived from an EMBL/GenBank/DDBJ whole genome shotgun (WGS) entry which is preliminary data.</text>
</comment>
<feature type="compositionally biased region" description="Basic and acidic residues" evidence="11">
    <location>
        <begin position="164"/>
        <end position="185"/>
    </location>
</feature>
<proteinExistence type="inferred from homology"/>
<keyword evidence="2" id="KW-0012">Acyltransferase</keyword>
<dbReference type="GO" id="GO:1990190">
    <property type="term" value="F:protein-N-terminal-glutamate acetyltransferase activity"/>
    <property type="evidence" value="ECO:0007669"/>
    <property type="project" value="TreeGrafter"/>
</dbReference>
<dbReference type="AlphaFoldDB" id="A0AAW0HVL4"/>
<evidence type="ECO:0000256" key="2">
    <source>
        <dbReference type="ARBA" id="ARBA00023315"/>
    </source>
</evidence>
<comment type="catalytic activity">
    <reaction evidence="7">
        <text>N-terminal glycyl-[protein] + acetyl-CoA = N-terminal N(alpha)-acetylglycyl-[protein] + CoA + H(+)</text>
        <dbReference type="Rhea" id="RHEA:50496"/>
        <dbReference type="Rhea" id="RHEA-COMP:12666"/>
        <dbReference type="Rhea" id="RHEA-COMP:12700"/>
        <dbReference type="ChEBI" id="CHEBI:15378"/>
        <dbReference type="ChEBI" id="CHEBI:57287"/>
        <dbReference type="ChEBI" id="CHEBI:57288"/>
        <dbReference type="ChEBI" id="CHEBI:64723"/>
        <dbReference type="ChEBI" id="CHEBI:133369"/>
        <dbReference type="EC" id="2.3.1.255"/>
    </reaction>
</comment>
<evidence type="ECO:0000256" key="3">
    <source>
        <dbReference type="ARBA" id="ARBA00025786"/>
    </source>
</evidence>
<comment type="catalytic activity">
    <reaction evidence="6">
        <text>N-terminal L-valyl-[protein] + acetyl-CoA = N-terminal N(alpha)-acetyl-L-valyl-[protein] + CoA + H(+)</text>
        <dbReference type="Rhea" id="RHEA:50508"/>
        <dbReference type="Rhea" id="RHEA-COMP:12705"/>
        <dbReference type="Rhea" id="RHEA-COMP:12706"/>
        <dbReference type="ChEBI" id="CHEBI:15378"/>
        <dbReference type="ChEBI" id="CHEBI:57287"/>
        <dbReference type="ChEBI" id="CHEBI:57288"/>
        <dbReference type="ChEBI" id="CHEBI:64741"/>
        <dbReference type="ChEBI" id="CHEBI:133371"/>
        <dbReference type="EC" id="2.3.1.255"/>
    </reaction>
</comment>
<dbReference type="Gene3D" id="3.40.630.30">
    <property type="match status" value="1"/>
</dbReference>
<feature type="compositionally biased region" description="Polar residues" evidence="11">
    <location>
        <begin position="145"/>
        <end position="159"/>
    </location>
</feature>
<evidence type="ECO:0000256" key="1">
    <source>
        <dbReference type="ARBA" id="ARBA00022679"/>
    </source>
</evidence>
<accession>A0AAW0HVL4</accession>
<dbReference type="InterPro" id="IPR000182">
    <property type="entry name" value="GNAT_dom"/>
</dbReference>
<comment type="catalytic activity">
    <reaction evidence="8">
        <text>N-terminal L-alanyl-[protein] + acetyl-CoA = N-terminal N(alpha)-acetyl-L-alanyl-[protein] + CoA + H(+)</text>
        <dbReference type="Rhea" id="RHEA:50500"/>
        <dbReference type="Rhea" id="RHEA-COMP:12701"/>
        <dbReference type="Rhea" id="RHEA-COMP:12702"/>
        <dbReference type="ChEBI" id="CHEBI:15378"/>
        <dbReference type="ChEBI" id="CHEBI:57287"/>
        <dbReference type="ChEBI" id="CHEBI:57288"/>
        <dbReference type="ChEBI" id="CHEBI:64718"/>
        <dbReference type="ChEBI" id="CHEBI:83683"/>
        <dbReference type="EC" id="2.3.1.255"/>
    </reaction>
</comment>
<dbReference type="Pfam" id="PF00583">
    <property type="entry name" value="Acetyltransf_1"/>
    <property type="match status" value="1"/>
</dbReference>
<evidence type="ECO:0000313" key="13">
    <source>
        <dbReference type="EMBL" id="KAK7806247.1"/>
    </source>
</evidence>
<evidence type="ECO:0000256" key="10">
    <source>
        <dbReference type="ARBA" id="ARBA00049434"/>
    </source>
</evidence>
<evidence type="ECO:0000313" key="14">
    <source>
        <dbReference type="Proteomes" id="UP001488838"/>
    </source>
</evidence>
<dbReference type="SUPFAM" id="SSF55729">
    <property type="entry name" value="Acyl-CoA N-acyltransferases (Nat)"/>
    <property type="match status" value="1"/>
</dbReference>
<dbReference type="CDD" id="cd04301">
    <property type="entry name" value="NAT_SF"/>
    <property type="match status" value="1"/>
</dbReference>
<comment type="catalytic activity">
    <reaction evidence="10">
        <text>N-terminal L-threonyl-[protein] + acetyl-CoA = N-terminal N(alpha)-acetyl-L-threonyl-[protein] + CoA + H(+)</text>
        <dbReference type="Rhea" id="RHEA:50516"/>
        <dbReference type="Rhea" id="RHEA-COMP:12709"/>
        <dbReference type="Rhea" id="RHEA-COMP:12710"/>
        <dbReference type="ChEBI" id="CHEBI:15378"/>
        <dbReference type="ChEBI" id="CHEBI:57287"/>
        <dbReference type="ChEBI" id="CHEBI:57288"/>
        <dbReference type="ChEBI" id="CHEBI:64739"/>
        <dbReference type="ChEBI" id="CHEBI:133375"/>
        <dbReference type="EC" id="2.3.1.255"/>
    </reaction>
</comment>
<comment type="catalytic activity">
    <reaction evidence="5">
        <text>N-terminal L-seryl-[protein] + acetyl-CoA = N-terminal N(alpha)-acetyl-L-seryl-[protein] + CoA + H(+)</text>
        <dbReference type="Rhea" id="RHEA:50504"/>
        <dbReference type="Rhea" id="RHEA-COMP:12703"/>
        <dbReference type="Rhea" id="RHEA-COMP:12704"/>
        <dbReference type="ChEBI" id="CHEBI:15378"/>
        <dbReference type="ChEBI" id="CHEBI:57287"/>
        <dbReference type="ChEBI" id="CHEBI:57288"/>
        <dbReference type="ChEBI" id="CHEBI:64738"/>
        <dbReference type="ChEBI" id="CHEBI:83690"/>
        <dbReference type="EC" id="2.3.1.255"/>
    </reaction>
</comment>
<evidence type="ECO:0000259" key="12">
    <source>
        <dbReference type="PROSITE" id="PS51186"/>
    </source>
</evidence>
<evidence type="ECO:0000256" key="7">
    <source>
        <dbReference type="ARBA" id="ARBA00047954"/>
    </source>
</evidence>
<keyword evidence="1" id="KW-0808">Transferase</keyword>
<evidence type="ECO:0000256" key="5">
    <source>
        <dbReference type="ARBA" id="ARBA00047491"/>
    </source>
</evidence>
<evidence type="ECO:0000256" key="4">
    <source>
        <dbReference type="ARBA" id="ARBA00026110"/>
    </source>
</evidence>
<keyword evidence="14" id="KW-1185">Reference proteome</keyword>
<feature type="region of interest" description="Disordered" evidence="11">
    <location>
        <begin position="141"/>
        <end position="185"/>
    </location>
</feature>
<dbReference type="Proteomes" id="UP001488838">
    <property type="component" value="Unassembled WGS sequence"/>
</dbReference>
<comment type="catalytic activity">
    <reaction evidence="9">
        <text>N-terminal L-cysteinyl-[protein] + acetyl-CoA = N-terminal N(alpha)-acetyl-L-cysteinyl-[protein] + CoA + H(+)</text>
        <dbReference type="Rhea" id="RHEA:50512"/>
        <dbReference type="Rhea" id="RHEA-COMP:12707"/>
        <dbReference type="Rhea" id="RHEA-COMP:12708"/>
        <dbReference type="ChEBI" id="CHEBI:15378"/>
        <dbReference type="ChEBI" id="CHEBI:57287"/>
        <dbReference type="ChEBI" id="CHEBI:57288"/>
        <dbReference type="ChEBI" id="CHEBI:65250"/>
        <dbReference type="ChEBI" id="CHEBI:133372"/>
        <dbReference type="EC" id="2.3.1.255"/>
    </reaction>
</comment>
<sequence>MASSLVLRSLTGLSAANMSLGHARPHDLMTLPYITKDEDGKIVGYDLAKMKEDPDNVPHGPVTSLAVKRSHRLLGLAQKLMDQASWAMIENFGAKSISLHVRKSNRAALHLYFNTRNFEMVDELRRQLVLKKSRYVVLGSKENQHSTLPGSKEASQQNLARDVSGSDRKDSTDVQDTLRDLDSTS</sequence>
<reference evidence="13 14" key="1">
    <citation type="journal article" date="2023" name="bioRxiv">
        <title>Conserved and derived expression patterns and positive selection on dental genes reveal complex evolutionary context of ever-growing rodent molars.</title>
        <authorList>
            <person name="Calamari Z.T."/>
            <person name="Song A."/>
            <person name="Cohen E."/>
            <person name="Akter M."/>
            <person name="Roy R.D."/>
            <person name="Hallikas O."/>
            <person name="Christensen M.M."/>
            <person name="Li P."/>
            <person name="Marangoni P."/>
            <person name="Jernvall J."/>
            <person name="Klein O.D."/>
        </authorList>
    </citation>
    <scope>NUCLEOTIDE SEQUENCE [LARGE SCALE GENOMIC DNA]</scope>
    <source>
        <strain evidence="13">V071</strain>
    </source>
</reference>